<reference evidence="17" key="1">
    <citation type="journal article" date="2021" name="Cell">
        <title>Tracing the genetic footprints of vertebrate landing in non-teleost ray-finned fishes.</title>
        <authorList>
            <person name="Bi X."/>
            <person name="Wang K."/>
            <person name="Yang L."/>
            <person name="Pan H."/>
            <person name="Jiang H."/>
            <person name="Wei Q."/>
            <person name="Fang M."/>
            <person name="Yu H."/>
            <person name="Zhu C."/>
            <person name="Cai Y."/>
            <person name="He Y."/>
            <person name="Gan X."/>
            <person name="Zeng H."/>
            <person name="Yu D."/>
            <person name="Zhu Y."/>
            <person name="Jiang H."/>
            <person name="Qiu Q."/>
            <person name="Yang H."/>
            <person name="Zhang Y.E."/>
            <person name="Wang W."/>
            <person name="Zhu M."/>
            <person name="He S."/>
            <person name="Zhang G."/>
        </authorList>
    </citation>
    <scope>NUCLEOTIDE SEQUENCE</scope>
    <source>
        <strain evidence="17">Pddl_001</strain>
    </source>
</reference>
<dbReference type="SMART" id="SM00320">
    <property type="entry name" value="WD40"/>
    <property type="match status" value="6"/>
</dbReference>
<evidence type="ECO:0000256" key="2">
    <source>
        <dbReference type="ARBA" id="ARBA00006193"/>
    </source>
</evidence>
<evidence type="ECO:0000256" key="6">
    <source>
        <dbReference type="ARBA" id="ARBA00022692"/>
    </source>
</evidence>
<feature type="transmembrane region" description="Helical" evidence="15">
    <location>
        <begin position="45"/>
        <end position="64"/>
    </location>
</feature>
<dbReference type="Pfam" id="PF05805">
    <property type="entry name" value="L6_membrane"/>
    <property type="match status" value="1"/>
</dbReference>
<dbReference type="PRINTS" id="PR00422">
    <property type="entry name" value="TRANSFERRIN"/>
</dbReference>
<evidence type="ECO:0000256" key="10">
    <source>
        <dbReference type="ARBA" id="ARBA00023004"/>
    </source>
</evidence>
<feature type="non-terminal residue" evidence="17">
    <location>
        <position position="1"/>
    </location>
</feature>
<keyword evidence="18" id="KW-1185">Reference proteome</keyword>
<dbReference type="Proteomes" id="UP001166093">
    <property type="component" value="Unassembled WGS sequence"/>
</dbReference>
<dbReference type="Pfam" id="PF00400">
    <property type="entry name" value="WD40"/>
    <property type="match status" value="2"/>
</dbReference>
<feature type="repeat" description="WD" evidence="13">
    <location>
        <begin position="484"/>
        <end position="526"/>
    </location>
</feature>
<keyword evidence="11" id="KW-0406">Ion transport</keyword>
<name>A0ABS2XWD1_POLSP</name>
<comment type="similarity">
    <text evidence="2">Belongs to the L6 tetraspanin family.</text>
</comment>
<evidence type="ECO:0000256" key="11">
    <source>
        <dbReference type="ARBA" id="ARBA00023065"/>
    </source>
</evidence>
<evidence type="ECO:0000256" key="12">
    <source>
        <dbReference type="ARBA" id="ARBA00023136"/>
    </source>
</evidence>
<dbReference type="PROSITE" id="PS51257">
    <property type="entry name" value="PROKAR_LIPOPROTEIN"/>
    <property type="match status" value="1"/>
</dbReference>
<dbReference type="InterPro" id="IPR018195">
    <property type="entry name" value="Transferrin_Fe_BS"/>
</dbReference>
<evidence type="ECO:0000256" key="3">
    <source>
        <dbReference type="ARBA" id="ARBA00022448"/>
    </source>
</evidence>
<dbReference type="Gene3D" id="3.40.190.10">
    <property type="entry name" value="Periplasmic binding protein-like II"/>
    <property type="match status" value="4"/>
</dbReference>
<keyword evidence="8" id="KW-0677">Repeat</keyword>
<dbReference type="InterPro" id="IPR001680">
    <property type="entry name" value="WD40_rpt"/>
</dbReference>
<comment type="subcellular location">
    <subcellularLocation>
        <location evidence="1">Membrane</location>
        <topology evidence="1">Multi-pass membrane protein</topology>
    </subcellularLocation>
</comment>
<dbReference type="InterPro" id="IPR001156">
    <property type="entry name" value="Transferrin-like_dom"/>
</dbReference>
<dbReference type="SUPFAM" id="SSF53850">
    <property type="entry name" value="Periplasmic binding protein-like II"/>
    <property type="match status" value="2"/>
</dbReference>
<evidence type="ECO:0000256" key="1">
    <source>
        <dbReference type="ARBA" id="ARBA00004141"/>
    </source>
</evidence>
<evidence type="ECO:0000256" key="14">
    <source>
        <dbReference type="SAM" id="MobiDB-lite"/>
    </source>
</evidence>
<dbReference type="PROSITE" id="PS00206">
    <property type="entry name" value="TRANSFERRIN_LIKE_2"/>
    <property type="match status" value="2"/>
</dbReference>
<accession>A0ABS2XWD1</accession>
<dbReference type="EMBL" id="JAAWVQ010080429">
    <property type="protein sequence ID" value="MBN3278545.1"/>
    <property type="molecule type" value="Genomic_DNA"/>
</dbReference>
<feature type="domain" description="Transferrin-like" evidence="16">
    <location>
        <begin position="1032"/>
        <end position="1370"/>
    </location>
</feature>
<dbReference type="PANTHER" id="PTHR11485">
    <property type="entry name" value="TRANSFERRIN"/>
    <property type="match status" value="1"/>
</dbReference>
<evidence type="ECO:0000259" key="16">
    <source>
        <dbReference type="PROSITE" id="PS51408"/>
    </source>
</evidence>
<evidence type="ECO:0000256" key="13">
    <source>
        <dbReference type="PROSITE-ProRule" id="PRU00221"/>
    </source>
</evidence>
<evidence type="ECO:0000313" key="18">
    <source>
        <dbReference type="Proteomes" id="UP001166093"/>
    </source>
</evidence>
<dbReference type="Gene3D" id="2.130.10.10">
    <property type="entry name" value="YVTN repeat-like/Quinoprotein amine dehydrogenase"/>
    <property type="match status" value="2"/>
</dbReference>
<keyword evidence="9 15" id="KW-1133">Transmembrane helix</keyword>
<dbReference type="SUPFAM" id="SSF50978">
    <property type="entry name" value="WD40 repeat-like"/>
    <property type="match status" value="1"/>
</dbReference>
<sequence length="1376" mass="150345">MCTGRCARCLGISLLPLVLACVLANAFLLFPNFEYRYLIEGNVSMHAWVMSGLWGGGFMVFIGAKSFMSASSKMGCCGFRTKMLCSILYSAVALTGSTLCFMICCNGLVKGPLCSYKVTFSNRSQGLEWGYPLEQFSTREVSYLYNRTLWFTVCVEPHNVVLWNVVLFCILLGLSGAEALLCVVQILNGLAGCVFGPGVRNNKTPNAHSCLLASEGTTILNTVVLGKEHNIWASLESAKPPLAFGILTEFPDLSLFELQALEHAYRFATRHSNGALNEVVVEMLVRSVTGRQERPWLVLEMELSDVLPCDELEQRDVSQHRNEEPKDSAGELVKNWERVHRPVSLQTSDPGSMAWKWCDGHSLPVLCVGAGADGLLASGAESGELTVWSDEGTPIGQLKLEGGDDVTCANFSPSSPNKVYVSHGEAISILDVRALKEPVNLFRVSEDEINCLSVNETDSLLAAADDSGSIKILDLSSGKVARSLRKHTNICSSVAFRPQRPQCLVSCGLDMQVMLWNLQKARPLWVLNLQELGEEEEEQQQQSAGQLFNPPLAHAITVATCGNTFACGSEDGNIHVFKVAGTRFERQVGFKAHSQGVSQVHFVNFLSHPHWLVSGGNDGKVLLWDASAGSATVSKGQAKGGHRRKAKSVKGQSASKEGADHNTELEVKTFSPKLSINHEEKVNWICPAQLKGESWIIVADQTYSFAAPAVDSVRWCNKSPQEQRKCEALKAATGHFTCLEKKDTLQCIEAIKNGMADAITLDGGDIYEASLTNHDLHPIIAEDYGETTSDTCYYAVAVVKKGSGFSFRDLKGKKSCHTGLGKSAGWNIAIGTLLSEKILEWDGPETEQIETAVSRFFSASCVPGAAKDLYPKLCELCVNCARSHSEPYYDYEGAFKCLKDGKGEVAFVKHLTVKDANPSDYELLCKDGSRKELSDYLSCYLGRVPGHAVVTRSDKDLAHKIWQHLEAAKSTFPNLFKSSEYGGKNLMFKDSTKKLVLAPDNMNAYLYLGAEYMHIIQALKKKEPSSTPTDPVKWCAVGKKETEKCDAWSINTCTTTECDKGKIKCISAVSVDDCIEKIMKKEADAVAMDGGYVYRAGQCGLVPVMAENYDEEACSSSAPAQGSYYAVAVVKKDSPLTWDSLQGTKSCHTGLGRTAGWNIPMGTLKRTVIKDCDFTKFFSQSCVPGANKTSSLCSLCAGDKKTTIGGDHSKCLENDSESYYGYAGALRCLIEGGDVAFVKHTTVFDNTEGRNIPTWAKGYKPSDFKLLCYNSVRKTASPSEYKECNLARVPAHAVMTRPESRDVVVSLLKEQQTQFGSSQTDADAFKLFKSETKDLLFKDSTKCLTEVRAGTTVKDFLGREYYDSVTGLSACLPSGK</sequence>
<feature type="domain" description="Transferrin-like" evidence="16">
    <location>
        <begin position="713"/>
        <end position="1021"/>
    </location>
</feature>
<dbReference type="InterPro" id="IPR008661">
    <property type="entry name" value="L6_membrane"/>
</dbReference>
<dbReference type="SMART" id="SM00094">
    <property type="entry name" value="TR_FER"/>
    <property type="match status" value="2"/>
</dbReference>
<dbReference type="PROSITE" id="PS00678">
    <property type="entry name" value="WD_REPEATS_1"/>
    <property type="match status" value="1"/>
</dbReference>
<comment type="caution">
    <text evidence="17">The sequence shown here is derived from an EMBL/GenBank/DDBJ whole genome shotgun (WGS) entry which is preliminary data.</text>
</comment>
<gene>
    <name evidence="17" type="primary">Tf_0</name>
    <name evidence="17" type="ORF">GTO93_0010015</name>
</gene>
<keyword evidence="12 15" id="KW-0472">Membrane</keyword>
<keyword evidence="3" id="KW-0813">Transport</keyword>
<dbReference type="Pfam" id="PF00405">
    <property type="entry name" value="Transferrin"/>
    <property type="match status" value="2"/>
</dbReference>
<dbReference type="PROSITE" id="PS50082">
    <property type="entry name" value="WD_REPEATS_2"/>
    <property type="match status" value="2"/>
</dbReference>
<proteinExistence type="inferred from homology"/>
<dbReference type="PROSITE" id="PS51408">
    <property type="entry name" value="TRANSFERRIN_LIKE_4"/>
    <property type="match status" value="2"/>
</dbReference>
<keyword evidence="7" id="KW-0479">Metal-binding</keyword>
<keyword evidence="10" id="KW-0408">Iron</keyword>
<keyword evidence="6 15" id="KW-0812">Transmembrane</keyword>
<organism evidence="17 18">
    <name type="scientific">Polyodon spathula</name>
    <name type="common">North American paddlefish</name>
    <name type="synonym">Squalus spathula</name>
    <dbReference type="NCBI Taxonomy" id="7913"/>
    <lineage>
        <taxon>Eukaryota</taxon>
        <taxon>Metazoa</taxon>
        <taxon>Chordata</taxon>
        <taxon>Craniata</taxon>
        <taxon>Vertebrata</taxon>
        <taxon>Euteleostomi</taxon>
        <taxon>Actinopterygii</taxon>
        <taxon>Chondrostei</taxon>
        <taxon>Acipenseriformes</taxon>
        <taxon>Polyodontidae</taxon>
        <taxon>Polyodon</taxon>
    </lineage>
</organism>
<dbReference type="InterPro" id="IPR015943">
    <property type="entry name" value="WD40/YVTN_repeat-like_dom_sf"/>
</dbReference>
<keyword evidence="5 13" id="KW-0853">WD repeat</keyword>
<evidence type="ECO:0000256" key="15">
    <source>
        <dbReference type="SAM" id="Phobius"/>
    </source>
</evidence>
<feature type="transmembrane region" description="Helical" evidence="15">
    <location>
        <begin position="12"/>
        <end position="33"/>
    </location>
</feature>
<evidence type="ECO:0000313" key="17">
    <source>
        <dbReference type="EMBL" id="MBN3278545.1"/>
    </source>
</evidence>
<keyword evidence="4" id="KW-0410">Iron transport</keyword>
<feature type="transmembrane region" description="Helical" evidence="15">
    <location>
        <begin position="84"/>
        <end position="109"/>
    </location>
</feature>
<feature type="non-terminal residue" evidence="17">
    <location>
        <position position="1376"/>
    </location>
</feature>
<protein>
    <submittedName>
        <fullName evidence="17">TRFE protein</fullName>
    </submittedName>
</protein>
<dbReference type="PANTHER" id="PTHR11485:SF31">
    <property type="entry name" value="SEROTRANSFERRIN"/>
    <property type="match status" value="1"/>
</dbReference>
<feature type="region of interest" description="Disordered" evidence="14">
    <location>
        <begin position="633"/>
        <end position="662"/>
    </location>
</feature>
<dbReference type="InterPro" id="IPR036322">
    <property type="entry name" value="WD40_repeat_dom_sf"/>
</dbReference>
<evidence type="ECO:0000256" key="8">
    <source>
        <dbReference type="ARBA" id="ARBA00022737"/>
    </source>
</evidence>
<feature type="repeat" description="WD" evidence="13">
    <location>
        <begin position="590"/>
        <end position="634"/>
    </location>
</feature>
<dbReference type="PROSITE" id="PS00205">
    <property type="entry name" value="TRANSFERRIN_LIKE_1"/>
    <property type="match status" value="2"/>
</dbReference>
<evidence type="ECO:0000256" key="5">
    <source>
        <dbReference type="ARBA" id="ARBA00022574"/>
    </source>
</evidence>
<evidence type="ECO:0000256" key="9">
    <source>
        <dbReference type="ARBA" id="ARBA00022989"/>
    </source>
</evidence>
<dbReference type="InterPro" id="IPR019775">
    <property type="entry name" value="WD40_repeat_CS"/>
</dbReference>
<evidence type="ECO:0000256" key="7">
    <source>
        <dbReference type="ARBA" id="ARBA00022723"/>
    </source>
</evidence>
<evidence type="ECO:0000256" key="4">
    <source>
        <dbReference type="ARBA" id="ARBA00022496"/>
    </source>
</evidence>